<accession>A0ABT5BW90</accession>
<evidence type="ECO:0000259" key="7">
    <source>
        <dbReference type="Pfam" id="PF04542"/>
    </source>
</evidence>
<gene>
    <name evidence="9" type="ORF">POL72_11825</name>
</gene>
<dbReference type="InterPro" id="IPR007627">
    <property type="entry name" value="RNA_pol_sigma70_r2"/>
</dbReference>
<dbReference type="EMBL" id="JAQNDK010000001">
    <property type="protein sequence ID" value="MDC0678422.1"/>
    <property type="molecule type" value="Genomic_DNA"/>
</dbReference>
<keyword evidence="4" id="KW-0238">DNA-binding</keyword>
<comment type="caution">
    <text evidence="9">The sequence shown here is derived from an EMBL/GenBank/DDBJ whole genome shotgun (WGS) entry which is preliminary data.</text>
</comment>
<evidence type="ECO:0000256" key="3">
    <source>
        <dbReference type="ARBA" id="ARBA00023082"/>
    </source>
</evidence>
<dbReference type="InterPro" id="IPR013249">
    <property type="entry name" value="RNA_pol_sigma70_r4_t2"/>
</dbReference>
<keyword evidence="10" id="KW-1185">Reference proteome</keyword>
<dbReference type="InterPro" id="IPR014284">
    <property type="entry name" value="RNA_pol_sigma-70_dom"/>
</dbReference>
<name>A0ABT5BW90_9BACT</name>
<protein>
    <submittedName>
        <fullName evidence="9">Sigma-70 family RNA polymerase sigma factor</fullName>
    </submittedName>
</protein>
<evidence type="ECO:0000256" key="6">
    <source>
        <dbReference type="SAM" id="MobiDB-lite"/>
    </source>
</evidence>
<dbReference type="Gene3D" id="1.10.1740.10">
    <property type="match status" value="1"/>
</dbReference>
<dbReference type="SUPFAM" id="SSF88659">
    <property type="entry name" value="Sigma3 and sigma4 domains of RNA polymerase sigma factors"/>
    <property type="match status" value="1"/>
</dbReference>
<keyword evidence="5" id="KW-0804">Transcription</keyword>
<sequence length="364" mass="40211">MGKPARTPPHFERFRRLIRRVGVPARHAEDLAQEALLRDWEARGRLESGVDPAPYSVTITLNLARSHLRDASRRGEVLTPFDEHDFRGDQPSAEALLRRQQREATMRDLIEQVDPKYRDLLVKHELEEKSLAEIAAELGLKLATVRSQHRRALEQLDEAKRRWMAQQEFRGWDKEPCVPVAFGLFRRPRWTTALHLQKVGAKVLAQATLVVLAGAVVATAPRSSGSASTTPWLRPAAIHAGAATPPQQHTTPPLDQPDARRAVAAASPPVQGGIPAPGENAPAAMNGKPASPAATAVRSSPPVRAVGTVASEREKDLILQARKAIEAYNARADVEARRLLDMHAMEFPRGQLAREREALLLQLR</sequence>
<organism evidence="9 10">
    <name type="scientific">Sorangium atrum</name>
    <dbReference type="NCBI Taxonomy" id="2995308"/>
    <lineage>
        <taxon>Bacteria</taxon>
        <taxon>Pseudomonadati</taxon>
        <taxon>Myxococcota</taxon>
        <taxon>Polyangia</taxon>
        <taxon>Polyangiales</taxon>
        <taxon>Polyangiaceae</taxon>
        <taxon>Sorangium</taxon>
    </lineage>
</organism>
<proteinExistence type="inferred from homology"/>
<evidence type="ECO:0000313" key="9">
    <source>
        <dbReference type="EMBL" id="MDC0678422.1"/>
    </source>
</evidence>
<evidence type="ECO:0000256" key="4">
    <source>
        <dbReference type="ARBA" id="ARBA00023125"/>
    </source>
</evidence>
<dbReference type="RefSeq" id="WP_272095237.1">
    <property type="nucleotide sequence ID" value="NZ_JAQNDK010000001.1"/>
</dbReference>
<feature type="domain" description="RNA polymerase sigma factor 70 region 4 type 2" evidence="8">
    <location>
        <begin position="106"/>
        <end position="156"/>
    </location>
</feature>
<comment type="similarity">
    <text evidence="1">Belongs to the sigma-70 factor family. ECF subfamily.</text>
</comment>
<dbReference type="Gene3D" id="1.10.10.10">
    <property type="entry name" value="Winged helix-like DNA-binding domain superfamily/Winged helix DNA-binding domain"/>
    <property type="match status" value="1"/>
</dbReference>
<keyword evidence="3" id="KW-0731">Sigma factor</keyword>
<dbReference type="NCBIfam" id="TIGR02937">
    <property type="entry name" value="sigma70-ECF"/>
    <property type="match status" value="1"/>
</dbReference>
<dbReference type="CDD" id="cd06171">
    <property type="entry name" value="Sigma70_r4"/>
    <property type="match status" value="1"/>
</dbReference>
<reference evidence="9 10" key="1">
    <citation type="submission" date="2023-01" db="EMBL/GenBank/DDBJ databases">
        <title>Minimal conservation of predation-associated metabolite biosynthetic gene clusters underscores biosynthetic potential of Myxococcota including descriptions for ten novel species: Archangium lansinium sp. nov., Myxococcus landrumus sp. nov., Nannocystis bai.</title>
        <authorList>
            <person name="Ahearne A."/>
            <person name="Stevens C."/>
            <person name="Dowd S."/>
        </authorList>
    </citation>
    <scope>NUCLEOTIDE SEQUENCE [LARGE SCALE GENOMIC DNA]</scope>
    <source>
        <strain evidence="9 10">WIWO2</strain>
    </source>
</reference>
<feature type="compositionally biased region" description="Low complexity" evidence="6">
    <location>
        <begin position="244"/>
        <end position="253"/>
    </location>
</feature>
<evidence type="ECO:0000256" key="5">
    <source>
        <dbReference type="ARBA" id="ARBA00023163"/>
    </source>
</evidence>
<evidence type="ECO:0000256" key="2">
    <source>
        <dbReference type="ARBA" id="ARBA00023015"/>
    </source>
</evidence>
<feature type="region of interest" description="Disordered" evidence="6">
    <location>
        <begin position="242"/>
        <end position="301"/>
    </location>
</feature>
<dbReference type="Pfam" id="PF04542">
    <property type="entry name" value="Sigma70_r2"/>
    <property type="match status" value="1"/>
</dbReference>
<dbReference type="SUPFAM" id="SSF88946">
    <property type="entry name" value="Sigma2 domain of RNA polymerase sigma factors"/>
    <property type="match status" value="1"/>
</dbReference>
<dbReference type="Pfam" id="PF08281">
    <property type="entry name" value="Sigma70_r4_2"/>
    <property type="match status" value="1"/>
</dbReference>
<dbReference type="PANTHER" id="PTHR43133">
    <property type="entry name" value="RNA POLYMERASE ECF-TYPE SIGMA FACTO"/>
    <property type="match status" value="1"/>
</dbReference>
<dbReference type="InterPro" id="IPR013324">
    <property type="entry name" value="RNA_pol_sigma_r3/r4-like"/>
</dbReference>
<dbReference type="InterPro" id="IPR036388">
    <property type="entry name" value="WH-like_DNA-bd_sf"/>
</dbReference>
<dbReference type="PANTHER" id="PTHR43133:SF8">
    <property type="entry name" value="RNA POLYMERASE SIGMA FACTOR HI_1459-RELATED"/>
    <property type="match status" value="1"/>
</dbReference>
<keyword evidence="2" id="KW-0805">Transcription regulation</keyword>
<evidence type="ECO:0000256" key="1">
    <source>
        <dbReference type="ARBA" id="ARBA00010641"/>
    </source>
</evidence>
<feature type="domain" description="RNA polymerase sigma-70 region 2" evidence="7">
    <location>
        <begin position="14"/>
        <end position="74"/>
    </location>
</feature>
<dbReference type="Proteomes" id="UP001217485">
    <property type="component" value="Unassembled WGS sequence"/>
</dbReference>
<dbReference type="InterPro" id="IPR039425">
    <property type="entry name" value="RNA_pol_sigma-70-like"/>
</dbReference>
<evidence type="ECO:0000259" key="8">
    <source>
        <dbReference type="Pfam" id="PF08281"/>
    </source>
</evidence>
<dbReference type="InterPro" id="IPR013325">
    <property type="entry name" value="RNA_pol_sigma_r2"/>
</dbReference>
<evidence type="ECO:0000313" key="10">
    <source>
        <dbReference type="Proteomes" id="UP001217485"/>
    </source>
</evidence>